<evidence type="ECO:0000256" key="6">
    <source>
        <dbReference type="SAM" id="MobiDB-lite"/>
    </source>
</evidence>
<dbReference type="SUPFAM" id="SSF118290">
    <property type="entry name" value="WRKY DNA-binding domain"/>
    <property type="match status" value="1"/>
</dbReference>
<keyword evidence="4" id="KW-0804">Transcription</keyword>
<keyword evidence="5" id="KW-0539">Nucleus</keyword>
<dbReference type="Pfam" id="PF03106">
    <property type="entry name" value="WRKY"/>
    <property type="match status" value="1"/>
</dbReference>
<evidence type="ECO:0000256" key="1">
    <source>
        <dbReference type="ARBA" id="ARBA00004123"/>
    </source>
</evidence>
<proteinExistence type="predicted"/>
<keyword evidence="2" id="KW-0805">Transcription regulation</keyword>
<dbReference type="InterPro" id="IPR044810">
    <property type="entry name" value="WRKY_plant"/>
</dbReference>
<evidence type="ECO:0000256" key="2">
    <source>
        <dbReference type="ARBA" id="ARBA00023015"/>
    </source>
</evidence>
<name>A0ABP1B0I4_9BRYO</name>
<feature type="domain" description="WRKY" evidence="7">
    <location>
        <begin position="402"/>
        <end position="456"/>
    </location>
</feature>
<dbReference type="InterPro" id="IPR003657">
    <property type="entry name" value="WRKY_dom"/>
</dbReference>
<dbReference type="PANTHER" id="PTHR31282">
    <property type="entry name" value="WRKY TRANSCRIPTION FACTOR 21-RELATED"/>
    <property type="match status" value="1"/>
</dbReference>
<dbReference type="InterPro" id="IPR036576">
    <property type="entry name" value="WRKY_dom_sf"/>
</dbReference>
<dbReference type="PROSITE" id="PS50811">
    <property type="entry name" value="WRKY"/>
    <property type="match status" value="1"/>
</dbReference>
<evidence type="ECO:0000259" key="7">
    <source>
        <dbReference type="PROSITE" id="PS50811"/>
    </source>
</evidence>
<evidence type="ECO:0000256" key="3">
    <source>
        <dbReference type="ARBA" id="ARBA00023125"/>
    </source>
</evidence>
<dbReference type="SMART" id="SM00774">
    <property type="entry name" value="WRKY"/>
    <property type="match status" value="1"/>
</dbReference>
<dbReference type="Proteomes" id="UP001497522">
    <property type="component" value="Chromosome 18"/>
</dbReference>
<comment type="subcellular location">
    <subcellularLocation>
        <location evidence="1">Nucleus</location>
    </subcellularLocation>
</comment>
<gene>
    <name evidence="8" type="ORF">CSSPJE1EN2_LOCUS11056</name>
</gene>
<dbReference type="EMBL" id="OZ023719">
    <property type="protein sequence ID" value="CAK9868061.1"/>
    <property type="molecule type" value="Genomic_DNA"/>
</dbReference>
<organism evidence="8 9">
    <name type="scientific">Sphagnum jensenii</name>
    <dbReference type="NCBI Taxonomy" id="128206"/>
    <lineage>
        <taxon>Eukaryota</taxon>
        <taxon>Viridiplantae</taxon>
        <taxon>Streptophyta</taxon>
        <taxon>Embryophyta</taxon>
        <taxon>Bryophyta</taxon>
        <taxon>Sphagnophytina</taxon>
        <taxon>Sphagnopsida</taxon>
        <taxon>Sphagnales</taxon>
        <taxon>Sphagnaceae</taxon>
        <taxon>Sphagnum</taxon>
    </lineage>
</organism>
<evidence type="ECO:0000256" key="5">
    <source>
        <dbReference type="ARBA" id="ARBA00023242"/>
    </source>
</evidence>
<sequence>MDFGGYLSLGMKRIEGGDWTSGHCAEKIQEMLSRAIKDQEDLWKILISSAPSSELGESAAAHGEGQLEAAGNRQQQLVSSCIEFIPAKILRPLTAKLENSLDWCHLALCRIKEFTARVDPSTTLTPIISQQAAAKIPRYPKLKHNHNGPASLDSDVRQYRCSRLKLHRPLNPLRIPERTVDSSSMILDAGEPFPRNLITYCFRETRKDSTLLVDPSCDLAGLGRSLNMLASDLDPCSRQGQNVEGQLHTVAGGMQQDADHGPDQLQENSSAMDMAVDNKEQMTASVAPYKDLPHILSSNHLKTIDVGAGHESQDHQIFQHNDDDGAPKTAGKITRPNSLLQQINHDRLTLTSARRNPIRVKREREGASAAGEEERVVEVVHQRLRPGIDVRKGIPQDGHKCWRKYGNKSIQNANFCRGYYKCSAKECNAKKMTQPTDEDPSVFEVTYMDIHTCSSSNYRHKKQHRVAADHVPPAAADAAPTQESCKLLGRHQSPKRIRNAQRDQAAFVVRQQKEKNNSLAGAAVTSVKGEEKSHARILQPDHQKNNVVSTLDLPVAAGSTDQDGEEKVLDLHLQAADFSIWSTELGAAGSSAHATADQLTTSSDLDSFAEEAPSSNNYSRSDRAVAATHDDHQQQDSKTSALDHQHEEAELQGDRSNQTAAAATHEADLHMQETMNAAGYLASGLEGFDIHQLQLHHLHHHGHIHGQLPNAQALPSFHESTIFDSWPDLCMDMHHLG</sequence>
<keyword evidence="9" id="KW-1185">Reference proteome</keyword>
<evidence type="ECO:0000313" key="9">
    <source>
        <dbReference type="Proteomes" id="UP001497522"/>
    </source>
</evidence>
<keyword evidence="3" id="KW-0238">DNA-binding</keyword>
<protein>
    <recommendedName>
        <fullName evidence="7">WRKY domain-containing protein</fullName>
    </recommendedName>
</protein>
<accession>A0ABP1B0I4</accession>
<reference evidence="8" key="1">
    <citation type="submission" date="2024-03" db="EMBL/GenBank/DDBJ databases">
        <authorList>
            <consortium name="ELIXIR-Norway"/>
            <consortium name="Elixir Norway"/>
        </authorList>
    </citation>
    <scope>NUCLEOTIDE SEQUENCE</scope>
</reference>
<dbReference type="Gene3D" id="2.20.25.80">
    <property type="entry name" value="WRKY domain"/>
    <property type="match status" value="1"/>
</dbReference>
<evidence type="ECO:0000256" key="4">
    <source>
        <dbReference type="ARBA" id="ARBA00023163"/>
    </source>
</evidence>
<feature type="region of interest" description="Disordered" evidence="6">
    <location>
        <begin position="606"/>
        <end position="663"/>
    </location>
</feature>
<feature type="region of interest" description="Disordered" evidence="6">
    <location>
        <begin position="519"/>
        <end position="545"/>
    </location>
</feature>
<feature type="compositionally biased region" description="Basic and acidic residues" evidence="6">
    <location>
        <begin position="620"/>
        <end position="653"/>
    </location>
</feature>
<feature type="compositionally biased region" description="Basic and acidic residues" evidence="6">
    <location>
        <begin position="528"/>
        <end position="544"/>
    </location>
</feature>
<evidence type="ECO:0000313" key="8">
    <source>
        <dbReference type="EMBL" id="CAK9868061.1"/>
    </source>
</evidence>